<dbReference type="InterPro" id="IPR050833">
    <property type="entry name" value="Poly_Biosynth_Transport"/>
</dbReference>
<evidence type="ECO:0000256" key="5">
    <source>
        <dbReference type="ARBA" id="ARBA00023136"/>
    </source>
</evidence>
<feature type="transmembrane region" description="Helical" evidence="6">
    <location>
        <begin position="359"/>
        <end position="379"/>
    </location>
</feature>
<feature type="transmembrane region" description="Helical" evidence="6">
    <location>
        <begin position="85"/>
        <end position="107"/>
    </location>
</feature>
<evidence type="ECO:0000256" key="4">
    <source>
        <dbReference type="ARBA" id="ARBA00022989"/>
    </source>
</evidence>
<comment type="caution">
    <text evidence="7">The sequence shown here is derived from an EMBL/GenBank/DDBJ whole genome shotgun (WGS) entry which is preliminary data.</text>
</comment>
<feature type="transmembrane region" description="Helical" evidence="6">
    <location>
        <begin position="127"/>
        <end position="145"/>
    </location>
</feature>
<feature type="transmembrane region" description="Helical" evidence="6">
    <location>
        <begin position="386"/>
        <end position="407"/>
    </location>
</feature>
<evidence type="ECO:0000313" key="7">
    <source>
        <dbReference type="EMBL" id="TMN22332.1"/>
    </source>
</evidence>
<feature type="transmembrane region" description="Helical" evidence="6">
    <location>
        <begin position="320"/>
        <end position="339"/>
    </location>
</feature>
<dbReference type="OrthoDB" id="9775950at2"/>
<dbReference type="RefSeq" id="WP_138603241.1">
    <property type="nucleotide sequence ID" value="NZ_VCIA01000001.1"/>
</dbReference>
<dbReference type="PANTHER" id="PTHR30250">
    <property type="entry name" value="PST FAMILY PREDICTED COLANIC ACID TRANSPORTER"/>
    <property type="match status" value="1"/>
</dbReference>
<feature type="transmembrane region" description="Helical" evidence="6">
    <location>
        <begin position="475"/>
        <end position="496"/>
    </location>
</feature>
<organism evidence="7 8">
    <name type="scientific">Lentibacillus cibarius</name>
    <dbReference type="NCBI Taxonomy" id="2583219"/>
    <lineage>
        <taxon>Bacteria</taxon>
        <taxon>Bacillati</taxon>
        <taxon>Bacillota</taxon>
        <taxon>Bacilli</taxon>
        <taxon>Bacillales</taxon>
        <taxon>Bacillaceae</taxon>
        <taxon>Lentibacillus</taxon>
    </lineage>
</organism>
<name>A0A5S3QK74_9BACI</name>
<feature type="transmembrane region" description="Helical" evidence="6">
    <location>
        <begin position="192"/>
        <end position="210"/>
    </location>
</feature>
<keyword evidence="2" id="KW-1003">Cell membrane</keyword>
<protein>
    <submittedName>
        <fullName evidence="7">Polysaccharide biosynthesis protein</fullName>
    </submittedName>
</protein>
<dbReference type="PANTHER" id="PTHR30250:SF29">
    <property type="entry name" value="POLYSACCHARIDE BIOSYNTHESIS PROTEIN C-TERMINAL DOMAIN-CONTAINING PROTEIN"/>
    <property type="match status" value="1"/>
</dbReference>
<feature type="transmembrane region" description="Helical" evidence="6">
    <location>
        <begin position="282"/>
        <end position="299"/>
    </location>
</feature>
<feature type="transmembrane region" description="Helical" evidence="6">
    <location>
        <begin position="42"/>
        <end position="64"/>
    </location>
</feature>
<sequence>MDEKNTDVMKGALLLTLAGLAGKVLSAGYRIPLQNLTGDVGFYIYQQVYPLLGIVITLSLYGFPSAISKMAVELNARDKGVSFRYFYFPVFLLLFFITTGVFLLLFFNAEKLGVMVGDTHLTETYKLAAFAFLFIPFTALLRGVLQGTGRMKPTAYSQIGEQFIRVILIITAAIWIFGSTASIYLIGHAAAIASMAGAVVAIVILVWFFVRNRPPLLQRPPISWRYYIHMLLTLGIAAAMNHMVLIIIQLADTITLVPGLRAFGMTKLEAMTAKGIFDRGQPLIQLGTVLGSSFALSLLPAVSEQAVKDKSTLHQSVQRALVVSLYLAAGATAGLIVIFPEANRLLFQNVAGTGNLRVLVIAILLSSLGITAASILQGLGYVKRTALFIILAFSVKWLGNTVLVPYMGMAGGATATVISLACLAMMMLVTLKHKLPQLAPAKQVNWYALLVAITGMIAFLIGMDWLVGPVISRTGLLLYVLFISATGGVIYLLLLVRLQAFRETELSMLPFARLWIQLHKARD</sequence>
<dbReference type="InterPro" id="IPR024923">
    <property type="entry name" value="PG_synth_SpoVB"/>
</dbReference>
<comment type="subcellular location">
    <subcellularLocation>
        <location evidence="1">Cell membrane</location>
        <topology evidence="1">Multi-pass membrane protein</topology>
    </subcellularLocation>
</comment>
<evidence type="ECO:0000256" key="6">
    <source>
        <dbReference type="SAM" id="Phobius"/>
    </source>
</evidence>
<evidence type="ECO:0000256" key="3">
    <source>
        <dbReference type="ARBA" id="ARBA00022692"/>
    </source>
</evidence>
<evidence type="ECO:0000256" key="1">
    <source>
        <dbReference type="ARBA" id="ARBA00004651"/>
    </source>
</evidence>
<keyword evidence="5 6" id="KW-0472">Membrane</keyword>
<dbReference type="Pfam" id="PF01943">
    <property type="entry name" value="Polysacc_synt"/>
    <property type="match status" value="1"/>
</dbReference>
<dbReference type="CDD" id="cd13124">
    <property type="entry name" value="MATE_SpoVB_like"/>
    <property type="match status" value="1"/>
</dbReference>
<dbReference type="InterPro" id="IPR002797">
    <property type="entry name" value="Polysacc_synth"/>
</dbReference>
<dbReference type="GO" id="GO:0005886">
    <property type="term" value="C:plasma membrane"/>
    <property type="evidence" value="ECO:0007669"/>
    <property type="project" value="UniProtKB-SubCell"/>
</dbReference>
<evidence type="ECO:0000256" key="2">
    <source>
        <dbReference type="ARBA" id="ARBA00022475"/>
    </source>
</evidence>
<evidence type="ECO:0000313" key="8">
    <source>
        <dbReference type="Proteomes" id="UP000306980"/>
    </source>
</evidence>
<proteinExistence type="predicted"/>
<dbReference type="Proteomes" id="UP000306980">
    <property type="component" value="Unassembled WGS sequence"/>
</dbReference>
<feature type="transmembrane region" description="Helical" evidence="6">
    <location>
        <begin position="413"/>
        <end position="432"/>
    </location>
</feature>
<accession>A0A5S3QK74</accession>
<keyword evidence="3 6" id="KW-0812">Transmembrane</keyword>
<reference evidence="7 8" key="1">
    <citation type="submission" date="2019-05" db="EMBL/GenBank/DDBJ databases">
        <title>Genomic analysis of Lentibacillus sp. NKC220-2.</title>
        <authorList>
            <person name="Oh Y.J."/>
        </authorList>
    </citation>
    <scope>NUCLEOTIDE SEQUENCE [LARGE SCALE GENOMIC DNA]</scope>
    <source>
        <strain evidence="7 8">NKC220-2</strain>
    </source>
</reference>
<feature type="transmembrane region" description="Helical" evidence="6">
    <location>
        <begin position="166"/>
        <end position="186"/>
    </location>
</feature>
<dbReference type="AlphaFoldDB" id="A0A5S3QK74"/>
<gene>
    <name evidence="7" type="ORF">FFL34_09445</name>
</gene>
<feature type="transmembrane region" description="Helical" evidence="6">
    <location>
        <begin position="444"/>
        <end position="463"/>
    </location>
</feature>
<feature type="transmembrane region" description="Helical" evidence="6">
    <location>
        <begin position="231"/>
        <end position="251"/>
    </location>
</feature>
<keyword evidence="4 6" id="KW-1133">Transmembrane helix</keyword>
<dbReference type="EMBL" id="VCIA01000001">
    <property type="protein sequence ID" value="TMN22332.1"/>
    <property type="molecule type" value="Genomic_DNA"/>
</dbReference>